<evidence type="ECO:0000259" key="8">
    <source>
        <dbReference type="Pfam" id="PF01643"/>
    </source>
</evidence>
<dbReference type="GO" id="GO:0000036">
    <property type="term" value="F:acyl carrier activity"/>
    <property type="evidence" value="ECO:0007669"/>
    <property type="project" value="TreeGrafter"/>
</dbReference>
<dbReference type="SUPFAM" id="SSF54637">
    <property type="entry name" value="Thioesterase/thiol ester dehydrase-isomerase"/>
    <property type="match status" value="2"/>
</dbReference>
<evidence type="ECO:0000259" key="9">
    <source>
        <dbReference type="Pfam" id="PF20791"/>
    </source>
</evidence>
<sequence length="250" mass="28630">MRGSWKDDYKISSDYTDFRAQCRLSSLLALMQRAADAHVDDMGVLWQEMKDSGMGWMLITLDIEFKRMPRILETVSIQTWNKGTKGVLWLRDYRVRDADGNLMIQSRSVWALVDVGKRKILRPSAFPYRLDVHAEESIGDVPDKVQVPPDVPLSEAYRMQVRYSGIDANGHLNNSRYADICLDALDEEELKLSLHNFRITYHNEARMGDDILVLRSDLSEGSIYFRGESTEGKPFFEACLVVGLQEKSSL</sequence>
<dbReference type="InterPro" id="IPR029069">
    <property type="entry name" value="HotDog_dom_sf"/>
</dbReference>
<evidence type="ECO:0000256" key="6">
    <source>
        <dbReference type="ARBA" id="ARBA00023098"/>
    </source>
</evidence>
<comment type="similarity">
    <text evidence="1">Belongs to the acyl-ACP thioesterase family.</text>
</comment>
<accession>A0A0U2VTV9</accession>
<keyword evidence="5" id="KW-0809">Transit peptide</keyword>
<feature type="domain" description="Acyl-ACP thioesterase N-terminal hotdog" evidence="8">
    <location>
        <begin position="5"/>
        <end position="121"/>
    </location>
</feature>
<dbReference type="InterPro" id="IPR049427">
    <property type="entry name" value="Acyl-ACP_TE_C"/>
</dbReference>
<dbReference type="Gene3D" id="3.10.129.10">
    <property type="entry name" value="Hotdog Thioesterase"/>
    <property type="match status" value="2"/>
</dbReference>
<reference evidence="11" key="1">
    <citation type="submission" date="2015-12" db="EMBL/GenBank/DDBJ databases">
        <title>Complete genome sequences of two moderately thermophilic Paenibacillus species.</title>
        <authorList>
            <person name="Butler R.III."/>
            <person name="Wang J."/>
            <person name="Stark B.C."/>
            <person name="Pombert J.-F."/>
        </authorList>
    </citation>
    <scope>NUCLEOTIDE SEQUENCE [LARGE SCALE GENOMIC DNA]</scope>
    <source>
        <strain evidence="11">32O-Y</strain>
    </source>
</reference>
<gene>
    <name evidence="10" type="ORF">IJ22_25780</name>
</gene>
<evidence type="ECO:0000313" key="10">
    <source>
        <dbReference type="EMBL" id="ALS22951.1"/>
    </source>
</evidence>
<organism evidence="10 11">
    <name type="scientific">Paenibacillus naphthalenovorans</name>
    <dbReference type="NCBI Taxonomy" id="162209"/>
    <lineage>
        <taxon>Bacteria</taxon>
        <taxon>Bacillati</taxon>
        <taxon>Bacillota</taxon>
        <taxon>Bacilli</taxon>
        <taxon>Bacillales</taxon>
        <taxon>Paenibacillaceae</taxon>
        <taxon>Paenibacillus</taxon>
    </lineage>
</organism>
<dbReference type="CDD" id="cd00586">
    <property type="entry name" value="4HBT"/>
    <property type="match status" value="1"/>
</dbReference>
<evidence type="ECO:0000256" key="7">
    <source>
        <dbReference type="ARBA" id="ARBA00023160"/>
    </source>
</evidence>
<dbReference type="PANTHER" id="PTHR31727:SF6">
    <property type="entry name" value="OLEOYL-ACYL CARRIER PROTEIN THIOESTERASE 1, CHLOROPLASTIC"/>
    <property type="match status" value="1"/>
</dbReference>
<dbReference type="RefSeq" id="WP_062409043.1">
    <property type="nucleotide sequence ID" value="NZ_CP013652.1"/>
</dbReference>
<feature type="domain" description="Acyl-ACP thioesterase-like C-terminal" evidence="9">
    <location>
        <begin position="156"/>
        <end position="223"/>
    </location>
</feature>
<protein>
    <submittedName>
        <fullName evidence="10">Acyl-ACP thioesterase</fullName>
    </submittedName>
</protein>
<reference evidence="10 11" key="2">
    <citation type="journal article" date="2016" name="Genome Announc.">
        <title>Complete Genome Sequences of Two Interactive Moderate Thermophiles, Paenibacillus napthalenovorans 32O-Y and Paenibacillus sp. 32O-W.</title>
        <authorList>
            <person name="Butler R.R.III."/>
            <person name="Wang J."/>
            <person name="Stark B.C."/>
            <person name="Pombert J.F."/>
        </authorList>
    </citation>
    <scope>NUCLEOTIDE SEQUENCE [LARGE SCALE GENOMIC DNA]</scope>
    <source>
        <strain evidence="10 11">32O-Y</strain>
    </source>
</reference>
<evidence type="ECO:0000256" key="1">
    <source>
        <dbReference type="ARBA" id="ARBA00006500"/>
    </source>
</evidence>
<dbReference type="AlphaFoldDB" id="A0A0U2VTV9"/>
<proteinExistence type="inferred from homology"/>
<evidence type="ECO:0000256" key="4">
    <source>
        <dbReference type="ARBA" id="ARBA00022832"/>
    </source>
</evidence>
<dbReference type="Pfam" id="PF01643">
    <property type="entry name" value="Acyl-ACP_TE"/>
    <property type="match status" value="1"/>
</dbReference>
<keyword evidence="4" id="KW-0276">Fatty acid metabolism</keyword>
<evidence type="ECO:0000256" key="2">
    <source>
        <dbReference type="ARBA" id="ARBA00022516"/>
    </source>
</evidence>
<dbReference type="OrthoDB" id="9801517at2"/>
<dbReference type="Pfam" id="PF20791">
    <property type="entry name" value="Acyl-ACP_TE_C"/>
    <property type="match status" value="1"/>
</dbReference>
<dbReference type="InterPro" id="IPR002864">
    <property type="entry name" value="Acyl-ACP_thioesterase_NHD"/>
</dbReference>
<dbReference type="Proteomes" id="UP000061660">
    <property type="component" value="Chromosome"/>
</dbReference>
<dbReference type="EMBL" id="CP013652">
    <property type="protein sequence ID" value="ALS22951.1"/>
    <property type="molecule type" value="Genomic_DNA"/>
</dbReference>
<keyword evidence="7" id="KW-0275">Fatty acid biosynthesis</keyword>
<dbReference type="PATRIC" id="fig|162209.4.peg.2746"/>
<keyword evidence="6" id="KW-0443">Lipid metabolism</keyword>
<dbReference type="PANTHER" id="PTHR31727">
    <property type="entry name" value="OLEOYL-ACYL CARRIER PROTEIN THIOESTERASE 1, CHLOROPLASTIC"/>
    <property type="match status" value="1"/>
</dbReference>
<dbReference type="STRING" id="162209.IJ22_25780"/>
<evidence type="ECO:0000256" key="5">
    <source>
        <dbReference type="ARBA" id="ARBA00022946"/>
    </source>
</evidence>
<evidence type="ECO:0000256" key="3">
    <source>
        <dbReference type="ARBA" id="ARBA00022801"/>
    </source>
</evidence>
<evidence type="ECO:0000313" key="11">
    <source>
        <dbReference type="Proteomes" id="UP000061660"/>
    </source>
</evidence>
<keyword evidence="2" id="KW-0444">Lipid biosynthesis</keyword>
<dbReference type="KEGG" id="pnp:IJ22_25780"/>
<keyword evidence="3" id="KW-0378">Hydrolase</keyword>
<name>A0A0U2VTV9_9BACL</name>
<keyword evidence="11" id="KW-1185">Reference proteome</keyword>
<dbReference type="GO" id="GO:0016297">
    <property type="term" value="F:fatty acyl-[ACP] hydrolase activity"/>
    <property type="evidence" value="ECO:0007669"/>
    <property type="project" value="InterPro"/>
</dbReference>
<dbReference type="InterPro" id="IPR045023">
    <property type="entry name" value="FATA/B"/>
</dbReference>